<dbReference type="Gene3D" id="3.50.50.60">
    <property type="entry name" value="FAD/NAD(P)-binding domain"/>
    <property type="match status" value="2"/>
</dbReference>
<comment type="caution">
    <text evidence="1">The sequence shown here is derived from an EMBL/GenBank/DDBJ whole genome shotgun (WGS) entry which is preliminary data.</text>
</comment>
<sequence>KMGIGRVLLIEQGKDIDKRDRRSGRDMLCGWGGAGAYSDGKLNLSTEVGGFLSEFIPSKELEILLREADKIYLRYGAPEKIFGANLPEIEILSANARKVGLTFVPTMIRHMGTENCISVLERMRQDLTDETSIKTECRVEEILTHKNKATGVRLADGQVINGHFVVAAPGRIGAGWMKSQADLLNLSSVHSPVDIGLRIEAPAPIMEP</sequence>
<dbReference type="PANTHER" id="PTHR43106">
    <property type="entry name" value="DEHYDROGENASE-RELATED"/>
    <property type="match status" value="1"/>
</dbReference>
<organism evidence="1">
    <name type="scientific">marine sediment metagenome</name>
    <dbReference type="NCBI Taxonomy" id="412755"/>
    <lineage>
        <taxon>unclassified sequences</taxon>
        <taxon>metagenomes</taxon>
        <taxon>ecological metagenomes</taxon>
    </lineage>
</organism>
<evidence type="ECO:0008006" key="2">
    <source>
        <dbReference type="Google" id="ProtNLM"/>
    </source>
</evidence>
<gene>
    <name evidence="1" type="ORF">S12H4_52153</name>
</gene>
<accession>X1TK39</accession>
<dbReference type="PANTHER" id="PTHR43106:SF1">
    <property type="entry name" value="DEHYDROGENASE-RELATED"/>
    <property type="match status" value="1"/>
</dbReference>
<protein>
    <recommendedName>
        <fullName evidence="2">FAD dependent oxidoreductase domain-containing protein</fullName>
    </recommendedName>
</protein>
<dbReference type="InterPro" id="IPR036188">
    <property type="entry name" value="FAD/NAD-bd_sf"/>
</dbReference>
<evidence type="ECO:0000313" key="1">
    <source>
        <dbReference type="EMBL" id="GAJ05624.1"/>
    </source>
</evidence>
<dbReference type="SUPFAM" id="SSF51905">
    <property type="entry name" value="FAD/NAD(P)-binding domain"/>
    <property type="match status" value="1"/>
</dbReference>
<feature type="non-terminal residue" evidence="1">
    <location>
        <position position="1"/>
    </location>
</feature>
<dbReference type="EMBL" id="BARW01033050">
    <property type="protein sequence ID" value="GAJ05624.1"/>
    <property type="molecule type" value="Genomic_DNA"/>
</dbReference>
<reference evidence="1" key="1">
    <citation type="journal article" date="2014" name="Front. Microbiol.">
        <title>High frequency of phylogenetically diverse reductive dehalogenase-homologous genes in deep subseafloor sedimentary metagenomes.</title>
        <authorList>
            <person name="Kawai M."/>
            <person name="Futagami T."/>
            <person name="Toyoda A."/>
            <person name="Takaki Y."/>
            <person name="Nishi S."/>
            <person name="Hori S."/>
            <person name="Arai W."/>
            <person name="Tsubouchi T."/>
            <person name="Morono Y."/>
            <person name="Uchiyama I."/>
            <person name="Ito T."/>
            <person name="Fujiyama A."/>
            <person name="Inagaki F."/>
            <person name="Takami H."/>
        </authorList>
    </citation>
    <scope>NUCLEOTIDE SEQUENCE</scope>
    <source>
        <strain evidence="1">Expedition CK06-06</strain>
    </source>
</reference>
<dbReference type="AlphaFoldDB" id="X1TK39"/>
<proteinExistence type="predicted"/>
<name>X1TK39_9ZZZZ</name>